<dbReference type="InterPro" id="IPR033655">
    <property type="entry name" value="TGS_RelA/SpoT"/>
</dbReference>
<dbReference type="InterPro" id="IPR043519">
    <property type="entry name" value="NT_sf"/>
</dbReference>
<dbReference type="Pfam" id="PF02824">
    <property type="entry name" value="TGS"/>
    <property type="match status" value="1"/>
</dbReference>
<dbReference type="InterPro" id="IPR012676">
    <property type="entry name" value="TGS-like"/>
</dbReference>
<evidence type="ECO:0000259" key="3">
    <source>
        <dbReference type="PROSITE" id="PS51831"/>
    </source>
</evidence>
<protein>
    <submittedName>
        <fullName evidence="5">(P)ppGpp synthetase I, SpoT/RelA</fullName>
        <ecNumber evidence="5">2.7.6.5</ecNumber>
    </submittedName>
</protein>
<dbReference type="AlphaFoldDB" id="A8F521"/>
<dbReference type="Pfam" id="PF04607">
    <property type="entry name" value="RelA_SpoT"/>
    <property type="match status" value="1"/>
</dbReference>
<reference evidence="5 6" key="1">
    <citation type="submission" date="2007-08" db="EMBL/GenBank/DDBJ databases">
        <title>Complete sequence of Thermotoga lettingae TMO.</title>
        <authorList>
            <consortium name="US DOE Joint Genome Institute"/>
            <person name="Copeland A."/>
            <person name="Lucas S."/>
            <person name="Lapidus A."/>
            <person name="Barry K."/>
            <person name="Glavina del Rio T."/>
            <person name="Dalin E."/>
            <person name="Tice H."/>
            <person name="Pitluck S."/>
            <person name="Foster B."/>
            <person name="Bruce D."/>
            <person name="Schmutz J."/>
            <person name="Larimer F."/>
            <person name="Land M."/>
            <person name="Hauser L."/>
            <person name="Kyrpides N."/>
            <person name="Mikhailova N."/>
            <person name="Nelson K."/>
            <person name="Gogarten J.P."/>
            <person name="Noll K."/>
            <person name="Richardson P."/>
        </authorList>
    </citation>
    <scope>NUCLEOTIDE SEQUENCE [LARGE SCALE GENOMIC DNA]</scope>
    <source>
        <strain evidence="6">ATCC BAA-301 / DSM 14385 / NBRC 107922 / TMO</strain>
    </source>
</reference>
<keyword evidence="5" id="KW-0808">Transferase</keyword>
<dbReference type="PROSITE" id="PS51880">
    <property type="entry name" value="TGS"/>
    <property type="match status" value="1"/>
</dbReference>
<sequence>MVYSLDIAKQILDLQGKFYSEDDKKLLTKAYDMASYAHENFYRESGEPFIAHPVEVCKILAQMNVDIQTLVAAMLHDAVEDSEGKVKIEDVEREFGKEISRIVDGVTKVSRLNTPVNMSDSKLKIETIQKMLFAMAEDIRVIFVKLGDRLHNMRTIDFVRDEQKRLYKARETLEIYAPIAHKMGIYSIKWELEDLAFKVLNRNEYNRIKNLVSEKKREREQRVKEYVEILQKALADNNIVARVEGRFKHYYGIWQKLKGKGKSFDEIYDLFGIRAIVKDVTTCYNVLGIVHSIWKPLPGRIKDYIAAPKSNGYRSLHTTVITGYGEPLEVQIRDEEMHTEAEYGLIAHWIYKDGINVRTMQKWVNQLLEWRRELTKDLSGLEEFKKELQMDEVFVFTPKGEVKHLPLGATPIDFAYTIHTDIGHRFAGAKVNGKMVPISYQLKNGDLVEIIVGKNSRPSLDWLKYAKSPRTKAKIRKYFREQFQSELVDRGKDVLRRVSKQLAKPIEEIMESIVTKKYLQNQGITEDEFYSRIGEGTISYGDLLNLLNPLTEKNQPLVKKKRKLLNLQPAVEISGLKNIDIHLAKCCGPVPGDEIIGVVSRKGITVHNVSCPNIKNIDSDKIFEARWNGNSQDRFETALRLELREKKDIGKLVQLLENKGITVLKASLVTTKWNYSVASLSLAVNNLKQLEEAKHSLESLDSVISVERGKLV</sequence>
<evidence type="ECO:0000259" key="4">
    <source>
        <dbReference type="PROSITE" id="PS51880"/>
    </source>
</evidence>
<dbReference type="eggNOG" id="COG0317">
    <property type="taxonomic scope" value="Bacteria"/>
</dbReference>
<dbReference type="InterPro" id="IPR006674">
    <property type="entry name" value="HD_domain"/>
</dbReference>
<dbReference type="Gene3D" id="3.10.20.30">
    <property type="match status" value="1"/>
</dbReference>
<dbReference type="InterPro" id="IPR012675">
    <property type="entry name" value="Beta-grasp_dom_sf"/>
</dbReference>
<name>A8F521_PSELT</name>
<evidence type="ECO:0000256" key="2">
    <source>
        <dbReference type="RuleBase" id="RU003847"/>
    </source>
</evidence>
<dbReference type="SUPFAM" id="SSF81301">
    <property type="entry name" value="Nucleotidyltransferase"/>
    <property type="match status" value="1"/>
</dbReference>
<dbReference type="Gene3D" id="1.10.3210.10">
    <property type="entry name" value="Hypothetical protein af1432"/>
    <property type="match status" value="1"/>
</dbReference>
<dbReference type="NCBIfam" id="TIGR00691">
    <property type="entry name" value="spoT_relA"/>
    <property type="match status" value="1"/>
</dbReference>
<dbReference type="CDD" id="cd00077">
    <property type="entry name" value="HDc"/>
    <property type="match status" value="1"/>
</dbReference>
<dbReference type="Gene3D" id="3.30.460.10">
    <property type="entry name" value="Beta Polymerase, domain 2"/>
    <property type="match status" value="1"/>
</dbReference>
<dbReference type="SUPFAM" id="SSF81271">
    <property type="entry name" value="TGS-like"/>
    <property type="match status" value="1"/>
</dbReference>
<dbReference type="CDD" id="cd01668">
    <property type="entry name" value="TGS_RSH"/>
    <property type="match status" value="1"/>
</dbReference>
<gene>
    <name evidence="5" type="ordered locus">Tlet_0689</name>
</gene>
<dbReference type="FunFam" id="3.10.20.30:FF:000002">
    <property type="entry name" value="GTP pyrophosphokinase (RelA/SpoT)"/>
    <property type="match status" value="1"/>
</dbReference>
<dbReference type="PANTHER" id="PTHR21262">
    <property type="entry name" value="GUANOSINE-3',5'-BIS DIPHOSPHATE 3'-PYROPHOSPHOHYDROLASE"/>
    <property type="match status" value="1"/>
</dbReference>
<dbReference type="PROSITE" id="PS51831">
    <property type="entry name" value="HD"/>
    <property type="match status" value="1"/>
</dbReference>
<dbReference type="CDD" id="cd05399">
    <property type="entry name" value="NT_Rel-Spo_like"/>
    <property type="match status" value="1"/>
</dbReference>
<accession>A8F521</accession>
<evidence type="ECO:0000313" key="5">
    <source>
        <dbReference type="EMBL" id="ABV33255.1"/>
    </source>
</evidence>
<comment type="function">
    <text evidence="2">In eubacteria ppGpp (guanosine 3'-diphosphate 5'-diphosphate) is a mediator of the stringent response that coordinates a variety of cellular activities in response to changes in nutritional abundance.</text>
</comment>
<dbReference type="Proteomes" id="UP000002016">
    <property type="component" value="Chromosome"/>
</dbReference>
<dbReference type="Pfam" id="PF13328">
    <property type="entry name" value="HD_4"/>
    <property type="match status" value="1"/>
</dbReference>
<evidence type="ECO:0000256" key="1">
    <source>
        <dbReference type="ARBA" id="ARBA00025704"/>
    </source>
</evidence>
<keyword evidence="6" id="KW-1185">Reference proteome</keyword>
<dbReference type="GO" id="GO:0005886">
    <property type="term" value="C:plasma membrane"/>
    <property type="evidence" value="ECO:0007669"/>
    <property type="project" value="TreeGrafter"/>
</dbReference>
<dbReference type="HOGENOM" id="CLU_012300_3_0_0"/>
<feature type="domain" description="HD" evidence="3">
    <location>
        <begin position="49"/>
        <end position="153"/>
    </location>
</feature>
<evidence type="ECO:0000313" key="6">
    <source>
        <dbReference type="Proteomes" id="UP000002016"/>
    </source>
</evidence>
<dbReference type="FunFam" id="1.10.3210.10:FF:000001">
    <property type="entry name" value="GTP pyrophosphokinase RelA"/>
    <property type="match status" value="1"/>
</dbReference>
<dbReference type="OrthoDB" id="9805041at2"/>
<dbReference type="InterPro" id="IPR002912">
    <property type="entry name" value="ACT_dom"/>
</dbReference>
<dbReference type="SMART" id="SM00954">
    <property type="entry name" value="RelA_SpoT"/>
    <property type="match status" value="1"/>
</dbReference>
<reference evidence="5 6" key="2">
    <citation type="journal article" date="2009" name="Proc. Natl. Acad. Sci. U.S.A.">
        <title>On the chimeric nature, thermophilic origin, and phylogenetic placement of the Thermotogales.</title>
        <authorList>
            <person name="Zhaxybayeva O."/>
            <person name="Swithers K.S."/>
            <person name="Lapierre P."/>
            <person name="Fournier G.P."/>
            <person name="Bickhart D.M."/>
            <person name="DeBoy R.T."/>
            <person name="Nelson K.E."/>
            <person name="Nesbo C.L."/>
            <person name="Doolittle W.F."/>
            <person name="Gogarten J.P."/>
            <person name="Noll K.M."/>
        </authorList>
    </citation>
    <scope>NUCLEOTIDE SEQUENCE [LARGE SCALE GENOMIC DNA]</scope>
    <source>
        <strain evidence="6">ATCC BAA-301 / DSM 14385 / NBRC 107922 / TMO</strain>
    </source>
</reference>
<dbReference type="EC" id="2.7.6.5" evidence="5"/>
<dbReference type="InterPro" id="IPR007685">
    <property type="entry name" value="RelA_SpoT"/>
</dbReference>
<dbReference type="GO" id="GO:0008728">
    <property type="term" value="F:GTP diphosphokinase activity"/>
    <property type="evidence" value="ECO:0007669"/>
    <property type="project" value="UniProtKB-EC"/>
</dbReference>
<dbReference type="SMART" id="SM00471">
    <property type="entry name" value="HDc"/>
    <property type="match status" value="1"/>
</dbReference>
<organism evidence="5 6">
    <name type="scientific">Pseudothermotoga lettingae (strain ATCC BAA-301 / DSM 14385 / NBRC 107922 / TMO)</name>
    <name type="common">Thermotoga lettingae</name>
    <dbReference type="NCBI Taxonomy" id="416591"/>
    <lineage>
        <taxon>Bacteria</taxon>
        <taxon>Thermotogati</taxon>
        <taxon>Thermotogota</taxon>
        <taxon>Thermotogae</taxon>
        <taxon>Thermotogales</taxon>
        <taxon>Thermotogaceae</taxon>
        <taxon>Pseudothermotoga</taxon>
    </lineage>
</organism>
<dbReference type="InterPro" id="IPR004095">
    <property type="entry name" value="TGS"/>
</dbReference>
<dbReference type="RefSeq" id="WP_012002736.1">
    <property type="nucleotide sequence ID" value="NC_009828.1"/>
</dbReference>
<dbReference type="FunFam" id="3.30.460.10:FF:000001">
    <property type="entry name" value="GTP pyrophosphokinase RelA"/>
    <property type="match status" value="1"/>
</dbReference>
<proteinExistence type="inferred from homology"/>
<dbReference type="STRING" id="416591.Tlet_0689"/>
<dbReference type="KEGG" id="tle:Tlet_0689"/>
<dbReference type="EMBL" id="CP000812">
    <property type="protein sequence ID" value="ABV33255.1"/>
    <property type="molecule type" value="Genomic_DNA"/>
</dbReference>
<feature type="domain" description="TGS" evidence="4">
    <location>
        <begin position="389"/>
        <end position="452"/>
    </location>
</feature>
<comment type="pathway">
    <text evidence="1">Purine metabolism.</text>
</comment>
<dbReference type="PANTHER" id="PTHR21262:SF31">
    <property type="entry name" value="GTP PYROPHOSPHOKINASE"/>
    <property type="match status" value="1"/>
</dbReference>
<dbReference type="Pfam" id="PF13291">
    <property type="entry name" value="ACT_4"/>
    <property type="match status" value="1"/>
</dbReference>
<dbReference type="GO" id="GO:0015969">
    <property type="term" value="P:guanosine tetraphosphate metabolic process"/>
    <property type="evidence" value="ECO:0007669"/>
    <property type="project" value="InterPro"/>
</dbReference>
<comment type="similarity">
    <text evidence="2">Belongs to the relA/spoT family.</text>
</comment>
<dbReference type="SUPFAM" id="SSF109604">
    <property type="entry name" value="HD-domain/PDEase-like"/>
    <property type="match status" value="1"/>
</dbReference>
<dbReference type="InterPro" id="IPR003607">
    <property type="entry name" value="HD/PDEase_dom"/>
</dbReference>
<dbReference type="InterPro" id="IPR004811">
    <property type="entry name" value="RelA/Spo_fam"/>
</dbReference>